<proteinExistence type="predicted"/>
<keyword evidence="2" id="KW-0436">Ligase</keyword>
<dbReference type="InterPro" id="IPR002761">
    <property type="entry name" value="Diphthami_syn_dom"/>
</dbReference>
<feature type="domain" description="Diphthamide synthase" evidence="1">
    <location>
        <begin position="8"/>
        <end position="222"/>
    </location>
</feature>
<reference evidence="2 3" key="1">
    <citation type="submission" date="2022-04" db="EMBL/GenBank/DDBJ databases">
        <title>Halobacillus sp. isolated from saltern.</title>
        <authorList>
            <person name="Won M."/>
            <person name="Lee C.-M."/>
            <person name="Woen H.-Y."/>
            <person name="Kwon S.-W."/>
        </authorList>
    </citation>
    <scope>NUCLEOTIDE SEQUENCE [LARGE SCALE GENOMIC DNA]</scope>
    <source>
        <strain evidence="2 3">SSBR10-3</strain>
    </source>
</reference>
<organism evidence="2 3">
    <name type="scientific">Halobacillus salinarum</name>
    <dbReference type="NCBI Taxonomy" id="2932257"/>
    <lineage>
        <taxon>Bacteria</taxon>
        <taxon>Bacillati</taxon>
        <taxon>Bacillota</taxon>
        <taxon>Bacilli</taxon>
        <taxon>Bacillales</taxon>
        <taxon>Bacillaceae</taxon>
        <taxon>Halobacillus</taxon>
    </lineage>
</organism>
<name>A0ABY4EKW6_9BACI</name>
<keyword evidence="3" id="KW-1185">Reference proteome</keyword>
<evidence type="ECO:0000313" key="3">
    <source>
        <dbReference type="Proteomes" id="UP000831787"/>
    </source>
</evidence>
<dbReference type="PANTHER" id="PTHR12196">
    <property type="entry name" value="DOMAIN OF UNKNOWN FUNCTION 71 DUF71 -CONTAINING PROTEIN"/>
    <property type="match status" value="1"/>
</dbReference>
<accession>A0ABY4EKW6</accession>
<dbReference type="InterPro" id="IPR030662">
    <property type="entry name" value="DPH6/MJ0570"/>
</dbReference>
<gene>
    <name evidence="2" type="ORF">MUN89_03930</name>
</gene>
<dbReference type="GO" id="GO:0017178">
    <property type="term" value="F:diphthine-ammonia ligase activity"/>
    <property type="evidence" value="ECO:0007669"/>
    <property type="project" value="UniProtKB-EC"/>
</dbReference>
<dbReference type="EC" id="6.3.1.14" evidence="2"/>
<dbReference type="Proteomes" id="UP000831787">
    <property type="component" value="Chromosome"/>
</dbReference>
<evidence type="ECO:0000313" key="2">
    <source>
        <dbReference type="EMBL" id="UOQ45114.1"/>
    </source>
</evidence>
<dbReference type="Pfam" id="PF01902">
    <property type="entry name" value="Diphthami_syn_2"/>
    <property type="match status" value="1"/>
</dbReference>
<protein>
    <submittedName>
        <fullName evidence="2">Diphthine--ammonia ligase</fullName>
        <ecNumber evidence="2">6.3.1.14</ecNumber>
    </submittedName>
</protein>
<dbReference type="NCBIfam" id="TIGR00290">
    <property type="entry name" value="MJ0570_dom"/>
    <property type="match status" value="1"/>
</dbReference>
<dbReference type="Gene3D" id="3.40.50.620">
    <property type="entry name" value="HUPs"/>
    <property type="match status" value="1"/>
</dbReference>
<dbReference type="PANTHER" id="PTHR12196:SF2">
    <property type="entry name" value="DIPHTHINE--AMMONIA LIGASE"/>
    <property type="match status" value="1"/>
</dbReference>
<dbReference type="EMBL" id="CP095073">
    <property type="protein sequence ID" value="UOQ45114.1"/>
    <property type="molecule type" value="Genomic_DNA"/>
</dbReference>
<dbReference type="InterPro" id="IPR014729">
    <property type="entry name" value="Rossmann-like_a/b/a_fold"/>
</dbReference>
<dbReference type="SUPFAM" id="SSF52402">
    <property type="entry name" value="Adenine nucleotide alpha hydrolases-like"/>
    <property type="match status" value="1"/>
</dbReference>
<sequence>MKKVKGKKAAVCWSGGKDSSLALYHAVKENKNIVCLLSMVSIRDERNHAHGIKLGILKLQAEALSLPLILVDSADHYESSLISALKDLKLQYGIEEIIFGSLYAEEDRKWNEQVARKAELEPLFPIWIAKDKAHKLLEEFIELGFSAIVCRASEKHFDQTWAGRFLDWHFFNDIQNMDVCVMGEYGEYHTFVLDGPMFQNKVILTHSQIILNAGLWSLDITQGQLDDRA</sequence>
<dbReference type="CDD" id="cd01994">
    <property type="entry name" value="AANH_PF0828-like"/>
    <property type="match status" value="1"/>
</dbReference>
<dbReference type="Gene3D" id="3.90.1490.10">
    <property type="entry name" value="putative n-type atp pyrophosphatase, domain 2"/>
    <property type="match status" value="1"/>
</dbReference>
<dbReference type="RefSeq" id="WP_244711583.1">
    <property type="nucleotide sequence ID" value="NZ_CP095073.1"/>
</dbReference>
<evidence type="ECO:0000259" key="1">
    <source>
        <dbReference type="Pfam" id="PF01902"/>
    </source>
</evidence>